<accession>A0AAV4S4L3</accession>
<comment type="caution">
    <text evidence="1">The sequence shown here is derived from an EMBL/GenBank/DDBJ whole genome shotgun (WGS) entry which is preliminary data.</text>
</comment>
<dbReference type="Proteomes" id="UP001054837">
    <property type="component" value="Unassembled WGS sequence"/>
</dbReference>
<gene>
    <name evidence="1" type="ORF">CDAR_303311</name>
</gene>
<evidence type="ECO:0000313" key="1">
    <source>
        <dbReference type="EMBL" id="GIY28954.1"/>
    </source>
</evidence>
<proteinExistence type="predicted"/>
<organism evidence="1 2">
    <name type="scientific">Caerostris darwini</name>
    <dbReference type="NCBI Taxonomy" id="1538125"/>
    <lineage>
        <taxon>Eukaryota</taxon>
        <taxon>Metazoa</taxon>
        <taxon>Ecdysozoa</taxon>
        <taxon>Arthropoda</taxon>
        <taxon>Chelicerata</taxon>
        <taxon>Arachnida</taxon>
        <taxon>Araneae</taxon>
        <taxon>Araneomorphae</taxon>
        <taxon>Entelegynae</taxon>
        <taxon>Araneoidea</taxon>
        <taxon>Araneidae</taxon>
        <taxon>Caerostris</taxon>
    </lineage>
</organism>
<dbReference type="AlphaFoldDB" id="A0AAV4S4L3"/>
<dbReference type="EMBL" id="BPLQ01007245">
    <property type="protein sequence ID" value="GIY28954.1"/>
    <property type="molecule type" value="Genomic_DNA"/>
</dbReference>
<protein>
    <submittedName>
        <fullName evidence="1">Uncharacterized protein</fullName>
    </submittedName>
</protein>
<keyword evidence="2" id="KW-1185">Reference proteome</keyword>
<name>A0AAV4S4L3_9ARAC</name>
<evidence type="ECO:0000313" key="2">
    <source>
        <dbReference type="Proteomes" id="UP001054837"/>
    </source>
</evidence>
<reference evidence="1 2" key="1">
    <citation type="submission" date="2021-06" db="EMBL/GenBank/DDBJ databases">
        <title>Caerostris darwini draft genome.</title>
        <authorList>
            <person name="Kono N."/>
            <person name="Arakawa K."/>
        </authorList>
    </citation>
    <scope>NUCLEOTIDE SEQUENCE [LARGE SCALE GENOMIC DNA]</scope>
</reference>
<sequence length="77" mass="8520">MNNNETELKYQFLFKTWLGGACFGRKIPVGTPTQLLLEWDAAAVTMETEASIDFEGPFCSLPSSLHPHPLTLPDVVP</sequence>